<accession>A0AB73QW12</accession>
<evidence type="ECO:0000256" key="1">
    <source>
        <dbReference type="SAM" id="SignalP"/>
    </source>
</evidence>
<organism evidence="2">
    <name type="scientific">Bacillus toyonensis</name>
    <dbReference type="NCBI Taxonomy" id="155322"/>
    <lineage>
        <taxon>Bacteria</taxon>
        <taxon>Bacillati</taxon>
        <taxon>Bacillota</taxon>
        <taxon>Bacilli</taxon>
        <taxon>Bacillales</taxon>
        <taxon>Bacillaceae</taxon>
        <taxon>Bacillus</taxon>
        <taxon>Bacillus cereus group</taxon>
    </lineage>
</organism>
<evidence type="ECO:0008006" key="3">
    <source>
        <dbReference type="Google" id="ProtNLM"/>
    </source>
</evidence>
<dbReference type="InterPro" id="IPR006540">
    <property type="entry name" value="Lactococcin_972"/>
</dbReference>
<sequence>MLRKGILSLGLCGAVLVSPATSFAAEENTSTGPQMIYTDQGFTNVEFGAQPVLNGAQKAQTQRALGGGTCLNVDGGKWCKGQKMGWRLDLAQFSDYEHKSRVHKATAMANGNYDYSGWKNPGKPANALTSYYKELNTYRSYYDVQ</sequence>
<evidence type="ECO:0000313" key="2">
    <source>
        <dbReference type="EMBL" id="PEI85011.1"/>
    </source>
</evidence>
<proteinExistence type="predicted"/>
<dbReference type="Pfam" id="PF09683">
    <property type="entry name" value="Lactococcin_972"/>
    <property type="match status" value="1"/>
</dbReference>
<dbReference type="RefSeq" id="WP_098054651.1">
    <property type="nucleotide sequence ID" value="NZ_JBNTLI010000036.1"/>
</dbReference>
<feature type="chain" id="PRO_5044492526" description="N-acetylmuramoyl-L-alanine amidase" evidence="1">
    <location>
        <begin position="25"/>
        <end position="145"/>
    </location>
</feature>
<dbReference type="AlphaFoldDB" id="A0AB73QW12"/>
<reference evidence="2" key="1">
    <citation type="submission" date="2017-09" db="EMBL/GenBank/DDBJ databases">
        <title>Large-scale bioinformatics analysis of Bacillus genomes uncovers conserved roles of natural products in bacterial physiology.</title>
        <authorList>
            <consortium name="Agbiome Team Llc"/>
            <person name="Bleich R.M."/>
            <person name="Kirk G.J."/>
            <person name="Santa Maria K.C."/>
            <person name="Allen S.E."/>
            <person name="Farag S."/>
            <person name="Shank E.A."/>
            <person name="Bowers A."/>
        </authorList>
    </citation>
    <scope>NUCLEOTIDE SEQUENCE</scope>
    <source>
        <strain evidence="2">AFS005430</strain>
    </source>
</reference>
<gene>
    <name evidence="2" type="ORF">CN678_17465</name>
</gene>
<feature type="signal peptide" evidence="1">
    <location>
        <begin position="1"/>
        <end position="24"/>
    </location>
</feature>
<protein>
    <recommendedName>
        <fullName evidence="3">N-acetylmuramoyl-L-alanine amidase</fullName>
    </recommendedName>
</protein>
<keyword evidence="1" id="KW-0732">Signal</keyword>
<dbReference type="EMBL" id="NUEH01000040">
    <property type="protein sequence ID" value="PEI85011.1"/>
    <property type="molecule type" value="Genomic_DNA"/>
</dbReference>
<dbReference type="Proteomes" id="UP000220969">
    <property type="component" value="Unassembled WGS sequence"/>
</dbReference>
<dbReference type="Gene3D" id="2.60.40.2850">
    <property type="match status" value="1"/>
</dbReference>
<comment type="caution">
    <text evidence="2">The sequence shown here is derived from an EMBL/GenBank/DDBJ whole genome shotgun (WGS) entry which is preliminary data.</text>
</comment>
<name>A0AB73QW12_9BACI</name>